<feature type="transmembrane region" description="Helical" evidence="5">
    <location>
        <begin position="51"/>
        <end position="71"/>
    </location>
</feature>
<dbReference type="OrthoDB" id="8965954at2"/>
<feature type="transmembrane region" description="Helical" evidence="5">
    <location>
        <begin position="24"/>
        <end position="45"/>
    </location>
</feature>
<dbReference type="EMBL" id="WAAU01000008">
    <property type="protein sequence ID" value="KAB1159638.1"/>
    <property type="molecule type" value="Genomic_DNA"/>
</dbReference>
<name>A0A7J5APU5_9FLAO</name>
<protein>
    <submittedName>
        <fullName evidence="7">2TM domain-containing protein</fullName>
    </submittedName>
</protein>
<organism evidence="7 8">
    <name type="scientific">Tenacibaculum aiptasiae</name>
    <dbReference type="NCBI Taxonomy" id="426481"/>
    <lineage>
        <taxon>Bacteria</taxon>
        <taxon>Pseudomonadati</taxon>
        <taxon>Bacteroidota</taxon>
        <taxon>Flavobacteriia</taxon>
        <taxon>Flavobacteriales</taxon>
        <taxon>Flavobacteriaceae</taxon>
        <taxon>Tenacibaculum</taxon>
    </lineage>
</organism>
<dbReference type="Proteomes" id="UP000467305">
    <property type="component" value="Unassembled WGS sequence"/>
</dbReference>
<keyword evidence="2 5" id="KW-0812">Transmembrane</keyword>
<comment type="caution">
    <text evidence="7">The sequence shown here is derived from an EMBL/GenBank/DDBJ whole genome shotgun (WGS) entry which is preliminary data.</text>
</comment>
<dbReference type="InterPro" id="IPR036640">
    <property type="entry name" value="ABC1_TM_sf"/>
</dbReference>
<comment type="subcellular location">
    <subcellularLocation>
        <location evidence="1">Cell membrane</location>
        <topology evidence="1">Multi-pass membrane protein</topology>
    </subcellularLocation>
</comment>
<evidence type="ECO:0000256" key="2">
    <source>
        <dbReference type="ARBA" id="ARBA00022692"/>
    </source>
</evidence>
<feature type="domain" description="2TM" evidence="6">
    <location>
        <begin position="14"/>
        <end position="92"/>
    </location>
</feature>
<dbReference type="InterPro" id="IPR025698">
    <property type="entry name" value="2TM_dom"/>
</dbReference>
<reference evidence="7 8" key="1">
    <citation type="submission" date="2019-09" db="EMBL/GenBank/DDBJ databases">
        <authorList>
            <person name="Cao W.R."/>
        </authorList>
    </citation>
    <scope>NUCLEOTIDE SEQUENCE [LARGE SCALE GENOMIC DNA]</scope>
    <source>
        <strain evidence="8">a4</strain>
    </source>
</reference>
<evidence type="ECO:0000259" key="6">
    <source>
        <dbReference type="Pfam" id="PF13239"/>
    </source>
</evidence>
<evidence type="ECO:0000313" key="8">
    <source>
        <dbReference type="Proteomes" id="UP000467305"/>
    </source>
</evidence>
<dbReference type="RefSeq" id="WP_150898884.1">
    <property type="nucleotide sequence ID" value="NZ_WAAU01000008.1"/>
</dbReference>
<dbReference type="GO" id="GO:0005524">
    <property type="term" value="F:ATP binding"/>
    <property type="evidence" value="ECO:0007669"/>
    <property type="project" value="InterPro"/>
</dbReference>
<evidence type="ECO:0000256" key="1">
    <source>
        <dbReference type="ARBA" id="ARBA00004651"/>
    </source>
</evidence>
<gene>
    <name evidence="7" type="ORF">F7018_04830</name>
</gene>
<proteinExistence type="predicted"/>
<keyword evidence="8" id="KW-1185">Reference proteome</keyword>
<evidence type="ECO:0000256" key="3">
    <source>
        <dbReference type="ARBA" id="ARBA00022989"/>
    </source>
</evidence>
<dbReference type="GO" id="GO:0005886">
    <property type="term" value="C:plasma membrane"/>
    <property type="evidence" value="ECO:0007669"/>
    <property type="project" value="UniProtKB-SubCell"/>
</dbReference>
<dbReference type="SUPFAM" id="SSF90123">
    <property type="entry name" value="ABC transporter transmembrane region"/>
    <property type="match status" value="1"/>
</dbReference>
<dbReference type="Pfam" id="PF13239">
    <property type="entry name" value="2TM"/>
    <property type="match status" value="1"/>
</dbReference>
<evidence type="ECO:0000313" key="7">
    <source>
        <dbReference type="EMBL" id="KAB1159638.1"/>
    </source>
</evidence>
<evidence type="ECO:0000256" key="4">
    <source>
        <dbReference type="ARBA" id="ARBA00023136"/>
    </source>
</evidence>
<accession>A0A7J5APU5</accession>
<dbReference type="AlphaFoldDB" id="A0A7J5APU5"/>
<sequence length="95" mass="11417">MDTRYTEEKQYLAAKKRLKEIKGFYAHLFVNVLSIIIIVAVNLIFSPYYHWFWFAVAGICIATFIHWMLVFGKEIFGFGKDWEDKKIKEYLEKKK</sequence>
<keyword evidence="3 5" id="KW-1133">Transmembrane helix</keyword>
<evidence type="ECO:0000256" key="5">
    <source>
        <dbReference type="SAM" id="Phobius"/>
    </source>
</evidence>
<keyword evidence="4 5" id="KW-0472">Membrane</keyword>